<dbReference type="EMBL" id="CP021084">
    <property type="protein sequence ID" value="ASN83435.1"/>
    <property type="molecule type" value="Genomic_DNA"/>
</dbReference>
<dbReference type="Proteomes" id="UP000259030">
    <property type="component" value="Plasmid pDFI3"/>
</dbReference>
<protein>
    <recommendedName>
        <fullName evidence="4">DUF1990 domain-containing protein</fullName>
    </recommendedName>
</protein>
<feature type="signal peptide" evidence="1">
    <location>
        <begin position="1"/>
        <end position="22"/>
    </location>
</feature>
<keyword evidence="3" id="KW-1185">Reference proteome</keyword>
<proteinExistence type="predicted"/>
<keyword evidence="1" id="KW-0732">Signal</keyword>
<name>A0A221T3G2_9DEIO</name>
<evidence type="ECO:0000256" key="1">
    <source>
        <dbReference type="SAM" id="SignalP"/>
    </source>
</evidence>
<feature type="chain" id="PRO_5011302575" description="DUF1990 domain-containing protein" evidence="1">
    <location>
        <begin position="23"/>
        <end position="190"/>
    </location>
</feature>
<evidence type="ECO:0000313" key="2">
    <source>
        <dbReference type="EMBL" id="ASN83435.1"/>
    </source>
</evidence>
<keyword evidence="2" id="KW-0614">Plasmid</keyword>
<gene>
    <name evidence="2" type="ORF">DFI_19755</name>
</gene>
<sequence length="190" mass="19651">MKRATTLLITAVTLSALSAVSAQGGAQVPAPGSWPDQAARALLAAPLKPTGFTLPDPGDRPRKVRVQLPKGLEASRNANGSVGREAWVRSGDNGPDLGIQLKLGLWSNAGMTMVIGGSSVTKRDGAFTVRTTTYRNGDIGLEVSRPAGKAFDGVLVCSATVNGWGVSPSLLAKTSALALKICKSFELAPR</sequence>
<reference evidence="2 3" key="1">
    <citation type="submission" date="2017-05" db="EMBL/GenBank/DDBJ databases">
        <title>The complete genome sequence of Deinococcus ficus isolated from the rhizosphere of the Ficus religiosa L. in Taiwan.</title>
        <authorList>
            <person name="Wu K.-M."/>
            <person name="Liao T.-L."/>
            <person name="Liu Y.-M."/>
            <person name="Young C.-C."/>
            <person name="Tsai S.-F."/>
        </authorList>
    </citation>
    <scope>NUCLEOTIDE SEQUENCE [LARGE SCALE GENOMIC DNA]</scope>
    <source>
        <strain evidence="2 3">CC-FR2-10</strain>
        <plasmid evidence="3">pdfi3</plasmid>
    </source>
</reference>
<dbReference type="KEGG" id="dfc:DFI_19755"/>
<organism evidence="2 3">
    <name type="scientific">Deinococcus ficus</name>
    <dbReference type="NCBI Taxonomy" id="317577"/>
    <lineage>
        <taxon>Bacteria</taxon>
        <taxon>Thermotogati</taxon>
        <taxon>Deinococcota</taxon>
        <taxon>Deinococci</taxon>
        <taxon>Deinococcales</taxon>
        <taxon>Deinococcaceae</taxon>
        <taxon>Deinococcus</taxon>
    </lineage>
</organism>
<evidence type="ECO:0000313" key="3">
    <source>
        <dbReference type="Proteomes" id="UP000259030"/>
    </source>
</evidence>
<geneLocation type="plasmid" evidence="3">
    <name>pdfi3</name>
</geneLocation>
<evidence type="ECO:0008006" key="4">
    <source>
        <dbReference type="Google" id="ProtNLM"/>
    </source>
</evidence>
<dbReference type="AlphaFoldDB" id="A0A221T3G2"/>
<accession>A0A221T3G2</accession>